<dbReference type="EC" id="3.1.26.4" evidence="13"/>
<dbReference type="GO" id="GO:0005737">
    <property type="term" value="C:cytoplasm"/>
    <property type="evidence" value="ECO:0007669"/>
    <property type="project" value="UniProtKB-SubCell"/>
</dbReference>
<evidence type="ECO:0000259" key="15">
    <source>
        <dbReference type="PROSITE" id="PS51975"/>
    </source>
</evidence>
<dbReference type="RefSeq" id="WP_278099386.1">
    <property type="nucleotide sequence ID" value="NZ_CP091092.1"/>
</dbReference>
<feature type="domain" description="RNase H type-2" evidence="15">
    <location>
        <begin position="64"/>
        <end position="277"/>
    </location>
</feature>
<evidence type="ECO:0000313" key="16">
    <source>
        <dbReference type="EMBL" id="WFN36551.1"/>
    </source>
</evidence>
<dbReference type="GO" id="GO:0004523">
    <property type="term" value="F:RNA-DNA hybrid ribonuclease activity"/>
    <property type="evidence" value="ECO:0007669"/>
    <property type="project" value="UniProtKB-UniRule"/>
</dbReference>
<dbReference type="GO" id="GO:0032299">
    <property type="term" value="C:ribonuclease H2 complex"/>
    <property type="evidence" value="ECO:0007669"/>
    <property type="project" value="TreeGrafter"/>
</dbReference>
<evidence type="ECO:0000256" key="3">
    <source>
        <dbReference type="ARBA" id="ARBA00004065"/>
    </source>
</evidence>
<keyword evidence="10 12" id="KW-0378">Hydrolase</keyword>
<comment type="catalytic activity">
    <reaction evidence="1 12 13">
        <text>Endonucleolytic cleavage to 5'-phosphomonoester.</text>
        <dbReference type="EC" id="3.1.26.4"/>
    </reaction>
</comment>
<dbReference type="GO" id="GO:0046872">
    <property type="term" value="F:metal ion binding"/>
    <property type="evidence" value="ECO:0007669"/>
    <property type="project" value="UniProtKB-KW"/>
</dbReference>
<evidence type="ECO:0000256" key="10">
    <source>
        <dbReference type="ARBA" id="ARBA00022801"/>
    </source>
</evidence>
<dbReference type="InterPro" id="IPR001352">
    <property type="entry name" value="RNase_HII/HIII"/>
</dbReference>
<dbReference type="GeneID" id="79950828"/>
<comment type="cofactor">
    <cofactor evidence="2">
        <name>Mg(2+)</name>
        <dbReference type="ChEBI" id="CHEBI:18420"/>
    </cofactor>
</comment>
<feature type="binding site" evidence="12">
    <location>
        <position position="70"/>
    </location>
    <ligand>
        <name>a divalent metal cation</name>
        <dbReference type="ChEBI" id="CHEBI:60240"/>
    </ligand>
</feature>
<dbReference type="InterPro" id="IPR012337">
    <property type="entry name" value="RNaseH-like_sf"/>
</dbReference>
<dbReference type="GO" id="GO:0043137">
    <property type="term" value="P:DNA replication, removal of RNA primer"/>
    <property type="evidence" value="ECO:0007669"/>
    <property type="project" value="TreeGrafter"/>
</dbReference>
<dbReference type="PIRSF" id="PIRSF037748">
    <property type="entry name" value="RnhC"/>
    <property type="match status" value="1"/>
</dbReference>
<gene>
    <name evidence="16" type="primary">rnhC</name>
    <name evidence="16" type="ORF">L1994_10480</name>
</gene>
<feature type="binding site" evidence="12">
    <location>
        <position position="178"/>
    </location>
    <ligand>
        <name>a divalent metal cation</name>
        <dbReference type="ChEBI" id="CHEBI:60240"/>
    </ligand>
</feature>
<evidence type="ECO:0000256" key="1">
    <source>
        <dbReference type="ARBA" id="ARBA00000077"/>
    </source>
</evidence>
<dbReference type="InterPro" id="IPR036397">
    <property type="entry name" value="RNaseH_sf"/>
</dbReference>
<dbReference type="PROSITE" id="PS51975">
    <property type="entry name" value="RNASE_H_2"/>
    <property type="match status" value="1"/>
</dbReference>
<keyword evidence="9 12" id="KW-0255">Endonuclease</keyword>
<dbReference type="CDD" id="cd06590">
    <property type="entry name" value="RNase_HII_bacteria_HIII_like"/>
    <property type="match status" value="1"/>
</dbReference>
<dbReference type="InterPro" id="IPR004641">
    <property type="entry name" value="RNase_HIII"/>
</dbReference>
<keyword evidence="8 12" id="KW-0479">Metal-binding</keyword>
<evidence type="ECO:0000313" key="17">
    <source>
        <dbReference type="Proteomes" id="UP001218895"/>
    </source>
</evidence>
<dbReference type="GO" id="GO:0003723">
    <property type="term" value="F:RNA binding"/>
    <property type="evidence" value="ECO:0007669"/>
    <property type="project" value="UniProtKB-UniRule"/>
</dbReference>
<keyword evidence="17" id="KW-1185">Reference proteome</keyword>
<dbReference type="AlphaFoldDB" id="A0AAF0JML2"/>
<keyword evidence="7 12" id="KW-0540">Nuclease</keyword>
<dbReference type="KEGG" id="manq:L1994_10480"/>
<evidence type="ECO:0000256" key="4">
    <source>
        <dbReference type="ARBA" id="ARBA00004496"/>
    </source>
</evidence>
<sequence length="277" mass="31225">MKVTYPKSATTAKIKSESAFKYNKNYSDEMNGKKTAKMTVEKTNEKKDTSRTGNTGIPPENLPFPLIGTDESGKGDYFGPLVAAGMYVDENTAVFLKKIGVKDSKLLTDKEILVIAKKIKEKCHNYYSVIEISPERYNRLYEQFRSENKNLNTLLAWAHAKAIEEVLSKKECRTVISDKFGNERYILSKLQERGRKVNLIQVTKAERNIAVAAASILARDRFLEKLEKLSKNAGFTLPKGASDSVIFAGKRILKEKGEKGLLEFAKVHFKTTKELTK</sequence>
<evidence type="ECO:0000256" key="13">
    <source>
        <dbReference type="RuleBase" id="RU003515"/>
    </source>
</evidence>
<evidence type="ECO:0000256" key="14">
    <source>
        <dbReference type="SAM" id="MobiDB-lite"/>
    </source>
</evidence>
<name>A0AAF0JML2_9EURY</name>
<dbReference type="EMBL" id="CP091092">
    <property type="protein sequence ID" value="WFN36551.1"/>
    <property type="molecule type" value="Genomic_DNA"/>
</dbReference>
<keyword evidence="6" id="KW-0963">Cytoplasm</keyword>
<feature type="compositionally biased region" description="Basic and acidic residues" evidence="14">
    <location>
        <begin position="39"/>
        <end position="50"/>
    </location>
</feature>
<feature type="binding site" evidence="12">
    <location>
        <position position="71"/>
    </location>
    <ligand>
        <name>a divalent metal cation</name>
        <dbReference type="ChEBI" id="CHEBI:60240"/>
    </ligand>
</feature>
<dbReference type="PANTHER" id="PTHR10954">
    <property type="entry name" value="RIBONUCLEASE H2 SUBUNIT A"/>
    <property type="match status" value="1"/>
</dbReference>
<dbReference type="Gene3D" id="3.30.420.10">
    <property type="entry name" value="Ribonuclease H-like superfamily/Ribonuclease H"/>
    <property type="match status" value="1"/>
</dbReference>
<evidence type="ECO:0000256" key="7">
    <source>
        <dbReference type="ARBA" id="ARBA00022722"/>
    </source>
</evidence>
<feature type="region of interest" description="Disordered" evidence="14">
    <location>
        <begin position="33"/>
        <end position="65"/>
    </location>
</feature>
<comment type="cofactor">
    <cofactor evidence="12">
        <name>Mn(2+)</name>
        <dbReference type="ChEBI" id="CHEBI:29035"/>
    </cofactor>
    <cofactor evidence="12">
        <name>Mg(2+)</name>
        <dbReference type="ChEBI" id="CHEBI:18420"/>
    </cofactor>
    <text evidence="12">Manganese or magnesium. Binds 1 divalent metal ion per monomer in the absence of substrate. May bind a second metal ion after substrate binding.</text>
</comment>
<reference evidence="16" key="1">
    <citation type="submission" date="2022-01" db="EMBL/GenBank/DDBJ databases">
        <title>Complete genome of Methanomicrobium antiquum DSM 21220.</title>
        <authorList>
            <person name="Chen S.-C."/>
            <person name="You Y.-T."/>
            <person name="Zhou Y.-Z."/>
            <person name="Lai M.-C."/>
        </authorList>
    </citation>
    <scope>NUCLEOTIDE SEQUENCE</scope>
    <source>
        <strain evidence="16">DSM 21220</strain>
    </source>
</reference>
<organism evidence="16 17">
    <name type="scientific">Methanomicrobium antiquum</name>
    <dbReference type="NCBI Taxonomy" id="487686"/>
    <lineage>
        <taxon>Archaea</taxon>
        <taxon>Methanobacteriati</taxon>
        <taxon>Methanobacteriota</taxon>
        <taxon>Stenosarchaea group</taxon>
        <taxon>Methanomicrobia</taxon>
        <taxon>Methanomicrobiales</taxon>
        <taxon>Methanomicrobiaceae</taxon>
        <taxon>Methanomicrobium</taxon>
    </lineage>
</organism>
<dbReference type="Pfam" id="PF01351">
    <property type="entry name" value="RNase_HII"/>
    <property type="match status" value="1"/>
</dbReference>
<evidence type="ECO:0000256" key="8">
    <source>
        <dbReference type="ARBA" id="ARBA00022723"/>
    </source>
</evidence>
<proteinExistence type="inferred from homology"/>
<dbReference type="InterPro" id="IPR024567">
    <property type="entry name" value="RNase_HII/HIII_dom"/>
</dbReference>
<dbReference type="Proteomes" id="UP001218895">
    <property type="component" value="Chromosome"/>
</dbReference>
<dbReference type="SUPFAM" id="SSF53098">
    <property type="entry name" value="Ribonuclease H-like"/>
    <property type="match status" value="1"/>
</dbReference>
<evidence type="ECO:0000256" key="6">
    <source>
        <dbReference type="ARBA" id="ARBA00022490"/>
    </source>
</evidence>
<keyword evidence="11" id="KW-0460">Magnesium</keyword>
<comment type="subcellular location">
    <subcellularLocation>
        <location evidence="4">Cytoplasm</location>
    </subcellularLocation>
</comment>
<evidence type="ECO:0000256" key="2">
    <source>
        <dbReference type="ARBA" id="ARBA00001946"/>
    </source>
</evidence>
<evidence type="ECO:0000256" key="9">
    <source>
        <dbReference type="ARBA" id="ARBA00022759"/>
    </source>
</evidence>
<accession>A0AAF0JML2</accession>
<evidence type="ECO:0000256" key="12">
    <source>
        <dbReference type="PROSITE-ProRule" id="PRU01319"/>
    </source>
</evidence>
<evidence type="ECO:0000256" key="11">
    <source>
        <dbReference type="ARBA" id="ARBA00022842"/>
    </source>
</evidence>
<dbReference type="NCBIfam" id="TIGR00716">
    <property type="entry name" value="rnhC"/>
    <property type="match status" value="1"/>
</dbReference>
<comment type="function">
    <text evidence="3 13">Endonuclease that specifically degrades the RNA of RNA-DNA hybrids.</text>
</comment>
<dbReference type="GO" id="GO:0006298">
    <property type="term" value="P:mismatch repair"/>
    <property type="evidence" value="ECO:0007669"/>
    <property type="project" value="TreeGrafter"/>
</dbReference>
<comment type="similarity">
    <text evidence="5">Belongs to the RNase HII family. RnhC subfamily.</text>
</comment>
<dbReference type="PANTHER" id="PTHR10954:SF23">
    <property type="entry name" value="RIBONUCLEASE"/>
    <property type="match status" value="1"/>
</dbReference>
<protein>
    <recommendedName>
        <fullName evidence="13">Ribonuclease</fullName>
        <ecNumber evidence="13">3.1.26.4</ecNumber>
    </recommendedName>
</protein>
<evidence type="ECO:0000256" key="5">
    <source>
        <dbReference type="ARBA" id="ARBA00008378"/>
    </source>
</evidence>